<protein>
    <submittedName>
        <fullName evidence="1">RHS repeat-associated core domain-containing protein</fullName>
    </submittedName>
</protein>
<dbReference type="EMBL" id="DAAXHB010000003">
    <property type="protein sequence ID" value="HAG0974629.1"/>
    <property type="molecule type" value="Genomic_DNA"/>
</dbReference>
<gene>
    <name evidence="3" type="ORF">G5T58_001143</name>
    <name evidence="1" type="ORF">G8M43_000394</name>
    <name evidence="2" type="ORF">G8N81_001727</name>
    <name evidence="5" type="ORF">G8O36_003967</name>
    <name evidence="4" type="ORF">G8R26_001523</name>
</gene>
<dbReference type="EMBL" id="DAAVSV010000003">
    <property type="protein sequence ID" value="HAF5868491.1"/>
    <property type="molecule type" value="Genomic_DNA"/>
</dbReference>
<evidence type="ECO:0000313" key="3">
    <source>
        <dbReference type="EMBL" id="HAF8381066.1"/>
    </source>
</evidence>
<dbReference type="EMBL" id="DAAUKS010000001">
    <property type="protein sequence ID" value="HAF1588294.1"/>
    <property type="molecule type" value="Genomic_DNA"/>
</dbReference>
<sequence length="234" mass="26502">MAWRGEYDEWGNLSGEENPAHLEQVIRLPGQQYDDESGLYYNRHRYYNPGQGRYITQDPIGLKGGWNLYQYPVNPVQYIDPLGLETLKCIKPLHSMGGTGERSGPDIWGNPFYHQYICIPDGVGGHKCGGQDQRGEVFGDGMWGPGKASNDSVEGAANCEQVESDNKCIESCIEEKIAGPRPRYTVLPDMFSLFRTGTFKNCQDWSNDTLDDCRMKCSKNKVSTVIRNMWDRIK</sequence>
<evidence type="ECO:0000313" key="4">
    <source>
        <dbReference type="EMBL" id="HAG0974629.1"/>
    </source>
</evidence>
<dbReference type="InterPro" id="IPR050708">
    <property type="entry name" value="T6SS_VgrG/RHS"/>
</dbReference>
<organism evidence="1">
    <name type="scientific">Salmonella enterica</name>
    <name type="common">Salmonella choleraesuis</name>
    <dbReference type="NCBI Taxonomy" id="28901"/>
    <lineage>
        <taxon>Bacteria</taxon>
        <taxon>Pseudomonadati</taxon>
        <taxon>Pseudomonadota</taxon>
        <taxon>Gammaproteobacteria</taxon>
        <taxon>Enterobacterales</taxon>
        <taxon>Enterobacteriaceae</taxon>
        <taxon>Salmonella</taxon>
    </lineage>
</organism>
<dbReference type="PANTHER" id="PTHR32305">
    <property type="match status" value="1"/>
</dbReference>
<proteinExistence type="predicted"/>
<dbReference type="InterPro" id="IPR022385">
    <property type="entry name" value="Rhs_assc_core"/>
</dbReference>
<reference evidence="1" key="2">
    <citation type="submission" date="2020-02" db="EMBL/GenBank/DDBJ databases">
        <authorList>
            <consortium name="NCBI Pathogen Detection Project"/>
        </authorList>
    </citation>
    <scope>NUCLEOTIDE SEQUENCE</scope>
    <source>
        <strain evidence="4">MA.05ba 992-b</strain>
        <strain evidence="1">MA.112 KAK-S</strain>
        <strain evidence="2">MA.153 KAK-3</strain>
        <strain evidence="3">MA.AU229 st54</strain>
        <strain evidence="5">MA.CK_08/00001351</strain>
    </source>
</reference>
<dbReference type="EMBL" id="DAAXHH010000014">
    <property type="protein sequence ID" value="HAG1013440.1"/>
    <property type="molecule type" value="Genomic_DNA"/>
</dbReference>
<evidence type="ECO:0000313" key="1">
    <source>
        <dbReference type="EMBL" id="HAF1588294.1"/>
    </source>
</evidence>
<reference evidence="1" key="1">
    <citation type="journal article" date="2018" name="Genome Biol.">
        <title>SKESA: strategic k-mer extension for scrupulous assemblies.</title>
        <authorList>
            <person name="Souvorov A."/>
            <person name="Agarwala R."/>
            <person name="Lipman D.J."/>
        </authorList>
    </citation>
    <scope>NUCLEOTIDE SEQUENCE</scope>
    <source>
        <strain evidence="4">MA.05ba 992-b</strain>
        <strain evidence="1">MA.112 KAK-S</strain>
        <strain evidence="2">MA.153 KAK-3</strain>
        <strain evidence="3">MA.AU229 st54</strain>
        <strain evidence="5">MA.CK_08/00001351</strain>
    </source>
</reference>
<dbReference type="NCBIfam" id="TIGR03696">
    <property type="entry name" value="Rhs_assc_core"/>
    <property type="match status" value="1"/>
</dbReference>
<evidence type="ECO:0000313" key="5">
    <source>
        <dbReference type="EMBL" id="HAG1013440.1"/>
    </source>
</evidence>
<accession>A0A742R2Q0</accession>
<dbReference type="Gene3D" id="2.180.10.10">
    <property type="entry name" value="RHS repeat-associated core"/>
    <property type="match status" value="1"/>
</dbReference>
<comment type="caution">
    <text evidence="1">The sequence shown here is derived from an EMBL/GenBank/DDBJ whole genome shotgun (WGS) entry which is preliminary data.</text>
</comment>
<dbReference type="EMBL" id="DAAWLL010000002">
    <property type="protein sequence ID" value="HAF8381066.1"/>
    <property type="molecule type" value="Genomic_DNA"/>
</dbReference>
<dbReference type="PRINTS" id="PR00394">
    <property type="entry name" value="RHSPROTEIN"/>
</dbReference>
<dbReference type="PANTHER" id="PTHR32305:SF15">
    <property type="entry name" value="PROTEIN RHSA-RELATED"/>
    <property type="match status" value="1"/>
</dbReference>
<name>A0A742R2Q0_SALER</name>
<evidence type="ECO:0000313" key="2">
    <source>
        <dbReference type="EMBL" id="HAF5868491.1"/>
    </source>
</evidence>
<dbReference type="AlphaFoldDB" id="A0A742R2Q0"/>